<accession>A0A022PL53</accession>
<dbReference type="GO" id="GO:0016757">
    <property type="term" value="F:glycosyltransferase activity"/>
    <property type="evidence" value="ECO:0007669"/>
    <property type="project" value="InterPro"/>
</dbReference>
<name>A0A022PL53_9GAMM</name>
<keyword evidence="3" id="KW-1185">Reference proteome</keyword>
<comment type="caution">
    <text evidence="2">The sequence shown here is derived from an EMBL/GenBank/DDBJ whole genome shotgun (WGS) entry which is preliminary data.</text>
</comment>
<reference evidence="2 3" key="1">
    <citation type="submission" date="2014-03" db="EMBL/GenBank/DDBJ databases">
        <title>Draft Genome of Photorhabdus luminescens BA1, an Egyptian Isolate.</title>
        <authorList>
            <person name="Ghazal S."/>
            <person name="Hurst S.G.IV."/>
            <person name="Morris K."/>
            <person name="Thomas K."/>
            <person name="Tisa L.S."/>
        </authorList>
    </citation>
    <scope>NUCLEOTIDE SEQUENCE [LARGE SCALE GENOMIC DNA]</scope>
    <source>
        <strain evidence="2 3">BA1</strain>
    </source>
</reference>
<evidence type="ECO:0000313" key="3">
    <source>
        <dbReference type="Proteomes" id="UP000023464"/>
    </source>
</evidence>
<dbReference type="Proteomes" id="UP000023464">
    <property type="component" value="Unassembled WGS sequence"/>
</dbReference>
<dbReference type="AlphaFoldDB" id="A0A022PL53"/>
<proteinExistence type="predicted"/>
<dbReference type="PATRIC" id="fig|1393736.3.peg.1054"/>
<dbReference type="InterPro" id="IPR001296">
    <property type="entry name" value="Glyco_trans_1"/>
</dbReference>
<dbReference type="EMBL" id="JFGV01000011">
    <property type="protein sequence ID" value="EYU16371.1"/>
    <property type="molecule type" value="Genomic_DNA"/>
</dbReference>
<sequence length="430" mass="49249">MPNIISSKKVAAAPAVIVINGNYISNDYHSGFKVGATSFALKVADYFTKRNLLSGFILYKRDESLISPKITEGIIKDIKCINIFFNFSMKISDIRNMLEKCISILSIENDQTVPAIVYYQTDTLLSYHPPHIPCCITHHGPFVEDFHQHYSLEKTYDAFENKNKAQHLNIQQMKGIETLIDKKYFVFQHSKLQGNFLLKKGINPDNIKNVSPPIFFEENTELNIENKYINDFIKINKNELLLFTAAARLDYFKNIELLINSAVDLLDKSIPVKVFIAGDEESKNTRRNKLISMVPPRYQSQFFISHKLSQTELFSVFNSIKNKSIFVCTSRYETLGITPLEAALNGVCTILPNLNLIEAASYFSSEYKFTYNIDSLTEKIISIYEKNLFTTSQQLQYISSLISKAYFEDSMEKAWEEISISYISNQNSVS</sequence>
<feature type="domain" description="Glycosyl transferase family 1" evidence="1">
    <location>
        <begin position="238"/>
        <end position="387"/>
    </location>
</feature>
<evidence type="ECO:0000259" key="1">
    <source>
        <dbReference type="Pfam" id="PF00534"/>
    </source>
</evidence>
<dbReference type="SUPFAM" id="SSF53756">
    <property type="entry name" value="UDP-Glycosyltransferase/glycogen phosphorylase"/>
    <property type="match status" value="1"/>
</dbReference>
<organism evidence="2 3">
    <name type="scientific">Photorhabdus aegyptia</name>
    <dbReference type="NCBI Taxonomy" id="2805098"/>
    <lineage>
        <taxon>Bacteria</taxon>
        <taxon>Pseudomonadati</taxon>
        <taxon>Pseudomonadota</taxon>
        <taxon>Gammaproteobacteria</taxon>
        <taxon>Enterobacterales</taxon>
        <taxon>Morganellaceae</taxon>
        <taxon>Photorhabdus</taxon>
    </lineage>
</organism>
<evidence type="ECO:0000313" key="2">
    <source>
        <dbReference type="EMBL" id="EYU16371.1"/>
    </source>
</evidence>
<protein>
    <submittedName>
        <fullName evidence="2">Glycosyltransferase</fullName>
    </submittedName>
</protein>
<keyword evidence="2" id="KW-0808">Transferase</keyword>
<dbReference type="Gene3D" id="3.40.50.2000">
    <property type="entry name" value="Glycogen Phosphorylase B"/>
    <property type="match status" value="2"/>
</dbReference>
<dbReference type="Pfam" id="PF00534">
    <property type="entry name" value="Glycos_transf_1"/>
    <property type="match status" value="1"/>
</dbReference>
<dbReference type="RefSeq" id="WP_036776693.1">
    <property type="nucleotide sequence ID" value="NZ_CAWLTM010000104.1"/>
</dbReference>
<gene>
    <name evidence="2" type="ORF">BA1DRAFT_01023</name>
</gene>